<dbReference type="OrthoDB" id="251278at2"/>
<evidence type="ECO:0000313" key="3">
    <source>
        <dbReference type="EMBL" id="QDT31064.1"/>
    </source>
</evidence>
<feature type="chain" id="PRO_5022140653" description="Secreted protein" evidence="2">
    <location>
        <begin position="26"/>
        <end position="413"/>
    </location>
</feature>
<evidence type="ECO:0008006" key="5">
    <source>
        <dbReference type="Google" id="ProtNLM"/>
    </source>
</evidence>
<accession>A0A517QHF3</accession>
<sequence length="413" mass="45884" precursor="true">MNSRTRQFRLMTFSVLCCLSAFSQAQEAVQPQVPGQIQPLNTNQTPGSPRLDFTDGVIVLEDGRVFSGRISNVAGGYRIDNNGTYGIVPFGKVYVTARTLNEAYIALRDRTPNPKTDDHLVLAEWCLTNDLVGQARTEVSKALKLEPLRPESRALMVKIEEKLNPVKKQVQLPSGPAMTMDGFLRPRERTSAGLSRETHQKYIRHIQPLIHNKCGNAYCHGQAAKNEFHLEAIRQGSLGNRLQSQSNLENVLQQIDLKSPERSPFLTKAIAVDTHHQRIFLGPHGNDQHQVLKDWVTSVARDLTGSSKSNTIANAEEPGSQQEVIQQASAEMDSQESTATEPTATQTTTTTPRRESIRLQDLLNQSQPDPFDPDVFNRRVHGGTAKELREGKTSEQPKPNSQTTSQTLPIITP</sequence>
<keyword evidence="2" id="KW-0732">Signal</keyword>
<feature type="compositionally biased region" description="Polar residues" evidence="1">
    <location>
        <begin position="396"/>
        <end position="413"/>
    </location>
</feature>
<feature type="compositionally biased region" description="Low complexity" evidence="1">
    <location>
        <begin position="335"/>
        <end position="351"/>
    </location>
</feature>
<feature type="compositionally biased region" description="Basic and acidic residues" evidence="1">
    <location>
        <begin position="384"/>
        <end position="395"/>
    </location>
</feature>
<reference evidence="3 4" key="1">
    <citation type="submission" date="2019-02" db="EMBL/GenBank/DDBJ databases">
        <title>Deep-cultivation of Planctomycetes and their phenomic and genomic characterization uncovers novel biology.</title>
        <authorList>
            <person name="Wiegand S."/>
            <person name="Jogler M."/>
            <person name="Boedeker C."/>
            <person name="Pinto D."/>
            <person name="Vollmers J."/>
            <person name="Rivas-Marin E."/>
            <person name="Kohn T."/>
            <person name="Peeters S.H."/>
            <person name="Heuer A."/>
            <person name="Rast P."/>
            <person name="Oberbeckmann S."/>
            <person name="Bunk B."/>
            <person name="Jeske O."/>
            <person name="Meyerdierks A."/>
            <person name="Storesund J.E."/>
            <person name="Kallscheuer N."/>
            <person name="Luecker S."/>
            <person name="Lage O.M."/>
            <person name="Pohl T."/>
            <person name="Merkel B.J."/>
            <person name="Hornburger P."/>
            <person name="Mueller R.-W."/>
            <person name="Bruemmer F."/>
            <person name="Labrenz M."/>
            <person name="Spormann A.M."/>
            <person name="Op den Camp H."/>
            <person name="Overmann J."/>
            <person name="Amann R."/>
            <person name="Jetten M.S.M."/>
            <person name="Mascher T."/>
            <person name="Medema M.H."/>
            <person name="Devos D.P."/>
            <person name="Kaster A.-K."/>
            <person name="Ovreas L."/>
            <person name="Rohde M."/>
            <person name="Galperin M.Y."/>
            <person name="Jogler C."/>
        </authorList>
    </citation>
    <scope>NUCLEOTIDE SEQUENCE [LARGE SCALE GENOMIC DNA]</scope>
    <source>
        <strain evidence="3 4">Mal48</strain>
    </source>
</reference>
<dbReference type="EMBL" id="CP036267">
    <property type="protein sequence ID" value="QDT31064.1"/>
    <property type="molecule type" value="Genomic_DNA"/>
</dbReference>
<name>A0A517QHF3_9PLAN</name>
<dbReference type="Proteomes" id="UP000315724">
    <property type="component" value="Chromosome"/>
</dbReference>
<organism evidence="3 4">
    <name type="scientific">Thalassoglobus polymorphus</name>
    <dbReference type="NCBI Taxonomy" id="2527994"/>
    <lineage>
        <taxon>Bacteria</taxon>
        <taxon>Pseudomonadati</taxon>
        <taxon>Planctomycetota</taxon>
        <taxon>Planctomycetia</taxon>
        <taxon>Planctomycetales</taxon>
        <taxon>Planctomycetaceae</taxon>
        <taxon>Thalassoglobus</taxon>
    </lineage>
</organism>
<feature type="region of interest" description="Disordered" evidence="1">
    <location>
        <begin position="309"/>
        <end position="413"/>
    </location>
</feature>
<proteinExistence type="predicted"/>
<feature type="compositionally biased region" description="Polar residues" evidence="1">
    <location>
        <begin position="309"/>
        <end position="329"/>
    </location>
</feature>
<keyword evidence="4" id="KW-1185">Reference proteome</keyword>
<evidence type="ECO:0000256" key="2">
    <source>
        <dbReference type="SAM" id="SignalP"/>
    </source>
</evidence>
<feature type="signal peptide" evidence="2">
    <location>
        <begin position="1"/>
        <end position="25"/>
    </location>
</feature>
<evidence type="ECO:0000256" key="1">
    <source>
        <dbReference type="SAM" id="MobiDB-lite"/>
    </source>
</evidence>
<dbReference type="AlphaFoldDB" id="A0A517QHF3"/>
<protein>
    <recommendedName>
        <fullName evidence="5">Secreted protein</fullName>
    </recommendedName>
</protein>
<dbReference type="RefSeq" id="WP_145195368.1">
    <property type="nucleotide sequence ID" value="NZ_CP036267.1"/>
</dbReference>
<evidence type="ECO:0000313" key="4">
    <source>
        <dbReference type="Proteomes" id="UP000315724"/>
    </source>
</evidence>
<dbReference type="KEGG" id="tpol:Mal48_02950"/>
<gene>
    <name evidence="3" type="ORF">Mal48_02950</name>
</gene>